<dbReference type="SUPFAM" id="SSF51735">
    <property type="entry name" value="NAD(P)-binding Rossmann-fold domains"/>
    <property type="match status" value="1"/>
</dbReference>
<dbReference type="PANTHER" id="PTHR43128">
    <property type="entry name" value="L-2-HYDROXYCARBOXYLATE DEHYDROGENASE (NAD(P)(+))"/>
    <property type="match status" value="1"/>
</dbReference>
<dbReference type="GO" id="GO:0005737">
    <property type="term" value="C:cytoplasm"/>
    <property type="evidence" value="ECO:0007669"/>
    <property type="project" value="UniProtKB-SubCell"/>
</dbReference>
<comment type="subcellular location">
    <subcellularLocation>
        <location evidence="7">Cytoplasm</location>
    </subcellularLocation>
</comment>
<keyword evidence="7" id="KW-0597">Phosphoprotein</keyword>
<feature type="domain" description="Lactate/malate dehydrogenase C-terminal" evidence="11">
    <location>
        <begin position="147"/>
        <end position="308"/>
    </location>
</feature>
<evidence type="ECO:0000259" key="10">
    <source>
        <dbReference type="Pfam" id="PF00056"/>
    </source>
</evidence>
<feature type="binding site" evidence="7 9">
    <location>
        <position position="35"/>
    </location>
    <ligand>
        <name>NAD(+)</name>
        <dbReference type="ChEBI" id="CHEBI:57540"/>
    </ligand>
</feature>
<name>A0A084U4N0_MALIO</name>
<evidence type="ECO:0000259" key="11">
    <source>
        <dbReference type="Pfam" id="PF02866"/>
    </source>
</evidence>
<dbReference type="NCBIfam" id="NF000824">
    <property type="entry name" value="PRK00066.1"/>
    <property type="match status" value="1"/>
</dbReference>
<dbReference type="GO" id="GO:0006096">
    <property type="term" value="P:glycolytic process"/>
    <property type="evidence" value="ECO:0007669"/>
    <property type="project" value="UniProtKB-UniRule"/>
</dbReference>
<feature type="domain" description="Lactate/malate dehydrogenase N-terminal" evidence="10">
    <location>
        <begin position="5"/>
        <end position="144"/>
    </location>
</feature>
<dbReference type="InterPro" id="IPR022383">
    <property type="entry name" value="Lactate/malate_DH_C"/>
</dbReference>
<comment type="similarity">
    <text evidence="2 7">Belongs to the LDH/MDH superfamily. LDH family.</text>
</comment>
<evidence type="ECO:0000313" key="12">
    <source>
        <dbReference type="EMBL" id="KFB07916.1"/>
    </source>
</evidence>
<accession>A0A084U4N0</accession>
<evidence type="ECO:0000256" key="8">
    <source>
        <dbReference type="PIRSR" id="PIRSR000102-1"/>
    </source>
</evidence>
<dbReference type="CDD" id="cd05291">
    <property type="entry name" value="HicDH_like"/>
    <property type="match status" value="1"/>
</dbReference>
<dbReference type="PIRSF" id="PIRSF000102">
    <property type="entry name" value="Lac_mal_DH"/>
    <property type="match status" value="1"/>
</dbReference>
<comment type="function">
    <text evidence="7">Catalyzes the conversion of lactate to pyruvate.</text>
</comment>
<feature type="binding site" evidence="7">
    <location>
        <position position="90"/>
    </location>
    <ligand>
        <name>substrate</name>
    </ligand>
</feature>
<feature type="binding site" evidence="7">
    <location>
        <position position="67"/>
    </location>
    <ligand>
        <name>NAD(+)</name>
        <dbReference type="ChEBI" id="CHEBI:57540"/>
    </ligand>
</feature>
<feature type="active site" description="Proton acceptor" evidence="7 8">
    <location>
        <position position="177"/>
    </location>
</feature>
<evidence type="ECO:0000256" key="5">
    <source>
        <dbReference type="ARBA" id="ARBA00023027"/>
    </source>
</evidence>
<dbReference type="InterPro" id="IPR011304">
    <property type="entry name" value="L-lactate_DH"/>
</dbReference>
<comment type="caution">
    <text evidence="7">Lacks conserved residue(s) required for the propagation of feature annotation.</text>
</comment>
<evidence type="ECO:0000256" key="2">
    <source>
        <dbReference type="ARBA" id="ARBA00006054"/>
    </source>
</evidence>
<keyword evidence="13" id="KW-1185">Reference proteome</keyword>
<dbReference type="EC" id="1.1.1.27" evidence="3 7"/>
<dbReference type="GO" id="GO:0004459">
    <property type="term" value="F:L-lactate dehydrogenase (NAD+) activity"/>
    <property type="evidence" value="ECO:0007669"/>
    <property type="project" value="UniProtKB-UniRule"/>
</dbReference>
<feature type="binding site" evidence="7">
    <location>
        <begin position="81"/>
        <end position="82"/>
    </location>
    <ligand>
        <name>NAD(+)</name>
        <dbReference type="ChEBI" id="CHEBI:57540"/>
    </ligand>
</feature>
<evidence type="ECO:0000256" key="3">
    <source>
        <dbReference type="ARBA" id="ARBA00012967"/>
    </source>
</evidence>
<comment type="catalytic activity">
    <reaction evidence="6 7">
        <text>(S)-lactate + NAD(+) = pyruvate + NADH + H(+)</text>
        <dbReference type="Rhea" id="RHEA:23444"/>
        <dbReference type="ChEBI" id="CHEBI:15361"/>
        <dbReference type="ChEBI" id="CHEBI:15378"/>
        <dbReference type="ChEBI" id="CHEBI:16651"/>
        <dbReference type="ChEBI" id="CHEBI:57540"/>
        <dbReference type="ChEBI" id="CHEBI:57945"/>
        <dbReference type="EC" id="1.1.1.27"/>
    </reaction>
</comment>
<dbReference type="GeneID" id="96866267"/>
<reference evidence="12 13" key="1">
    <citation type="journal article" date="2014" name="PLoS ONE">
        <title>Reduction of Hydrogen Peroxide Accumulation and Toxicity by a Catalase from Mycoplasma iowae.</title>
        <authorList>
            <person name="Pritchard R.E."/>
            <person name="Prassinos A.J."/>
            <person name="Osborne J.D."/>
            <person name="Raviv Z."/>
            <person name="Balish M.F."/>
        </authorList>
    </citation>
    <scope>NUCLEOTIDE SEQUENCE [LARGE SCALE GENOMIC DNA]</scope>
    <source>
        <strain evidence="12 13">DK-CPA</strain>
    </source>
</reference>
<dbReference type="InterPro" id="IPR001557">
    <property type="entry name" value="L-lactate/malate_DH"/>
</dbReference>
<dbReference type="PANTHER" id="PTHR43128:SF16">
    <property type="entry name" value="L-LACTATE DEHYDROGENASE"/>
    <property type="match status" value="1"/>
</dbReference>
<dbReference type="PROSITE" id="PS00064">
    <property type="entry name" value="L_LDH"/>
    <property type="match status" value="1"/>
</dbReference>
<organism evidence="12 13">
    <name type="scientific">Malacoplasma iowae DK-CPA</name>
    <dbReference type="NCBI Taxonomy" id="1394179"/>
    <lineage>
        <taxon>Bacteria</taxon>
        <taxon>Bacillati</taxon>
        <taxon>Mycoplasmatota</taxon>
        <taxon>Mycoplasmoidales</taxon>
        <taxon>Mycoplasmoidaceae</taxon>
        <taxon>Malacoplasma</taxon>
    </lineage>
</organism>
<feature type="binding site" evidence="7">
    <location>
        <position position="228"/>
    </location>
    <ligand>
        <name>substrate</name>
    </ligand>
</feature>
<keyword evidence="5 7" id="KW-0520">NAD</keyword>
<dbReference type="SUPFAM" id="SSF56327">
    <property type="entry name" value="LDH C-terminal domain-like"/>
    <property type="match status" value="1"/>
</dbReference>
<dbReference type="AlphaFoldDB" id="A0A084U4N0"/>
<feature type="binding site" evidence="7">
    <location>
        <begin position="122"/>
        <end position="125"/>
    </location>
    <ligand>
        <name>substrate</name>
    </ligand>
</feature>
<evidence type="ECO:0000256" key="6">
    <source>
        <dbReference type="ARBA" id="ARBA00049258"/>
    </source>
</evidence>
<dbReference type="NCBIfam" id="TIGR01771">
    <property type="entry name" value="L-LDH-NAD"/>
    <property type="match status" value="1"/>
</dbReference>
<feature type="binding site" evidence="7">
    <location>
        <position position="14"/>
    </location>
    <ligand>
        <name>NAD(+)</name>
        <dbReference type="ChEBI" id="CHEBI:57540"/>
    </ligand>
</feature>
<evidence type="ECO:0000256" key="1">
    <source>
        <dbReference type="ARBA" id="ARBA00004843"/>
    </source>
</evidence>
<comment type="pathway">
    <text evidence="1 7">Fermentation; pyruvate fermentation to lactate; (S)-lactate from pyruvate: step 1/1.</text>
</comment>
<feature type="binding site" evidence="7">
    <location>
        <begin position="150"/>
        <end position="153"/>
    </location>
    <ligand>
        <name>substrate</name>
    </ligand>
</feature>
<comment type="subunit">
    <text evidence="7">Homotetramer.</text>
</comment>
<evidence type="ECO:0000256" key="7">
    <source>
        <dbReference type="HAMAP-Rule" id="MF_00488"/>
    </source>
</evidence>
<protein>
    <recommendedName>
        <fullName evidence="3 7">L-lactate dehydrogenase</fullName>
        <shortName evidence="7">L-LDH</shortName>
        <ecNumber evidence="3 7">1.1.1.27</ecNumber>
    </recommendedName>
</protein>
<proteinExistence type="inferred from homology"/>
<feature type="binding site" evidence="7">
    <location>
        <position position="84"/>
    </location>
    <ligand>
        <name>substrate</name>
    </ligand>
</feature>
<dbReference type="InterPro" id="IPR015955">
    <property type="entry name" value="Lactate_DH/Glyco_Ohase_4_C"/>
</dbReference>
<dbReference type="InterPro" id="IPR036291">
    <property type="entry name" value="NAD(P)-bd_dom_sf"/>
</dbReference>
<evidence type="ECO:0000256" key="4">
    <source>
        <dbReference type="ARBA" id="ARBA00023002"/>
    </source>
</evidence>
<dbReference type="HAMAP" id="MF_00488">
    <property type="entry name" value="Lactate_dehydrog"/>
    <property type="match status" value="1"/>
</dbReference>
<dbReference type="Gene3D" id="3.40.50.720">
    <property type="entry name" value="NAD(P)-binding Rossmann-like Domain"/>
    <property type="match status" value="1"/>
</dbReference>
<feature type="binding site" evidence="9">
    <location>
        <begin position="10"/>
        <end position="15"/>
    </location>
    <ligand>
        <name>NAD(+)</name>
        <dbReference type="ChEBI" id="CHEBI:57540"/>
    </ligand>
</feature>
<feature type="modified residue" description="Phosphotyrosine" evidence="7">
    <location>
        <position position="219"/>
    </location>
</feature>
<dbReference type="Pfam" id="PF02866">
    <property type="entry name" value="Ldh_1_C"/>
    <property type="match status" value="1"/>
</dbReference>
<dbReference type="InterPro" id="IPR001236">
    <property type="entry name" value="Lactate/malate_DH_N"/>
</dbReference>
<evidence type="ECO:0000256" key="9">
    <source>
        <dbReference type="PIRSR" id="PIRSR000102-3"/>
    </source>
</evidence>
<feature type="binding site" evidence="9">
    <location>
        <position position="97"/>
    </location>
    <ligand>
        <name>NAD(+)</name>
        <dbReference type="ChEBI" id="CHEBI:57540"/>
    </ligand>
</feature>
<dbReference type="Gene3D" id="3.90.110.10">
    <property type="entry name" value="Lactate dehydrogenase/glycoside hydrolase, family 4, C-terminal"/>
    <property type="match status" value="1"/>
</dbReference>
<dbReference type="InterPro" id="IPR018177">
    <property type="entry name" value="L-lactate_DH_AS"/>
</dbReference>
<gene>
    <name evidence="7 12" type="primary">ldh</name>
    <name evidence="12" type="ORF">P271_781</name>
</gene>
<feature type="binding site" evidence="7">
    <location>
        <begin position="120"/>
        <end position="122"/>
    </location>
    <ligand>
        <name>NAD(+)</name>
        <dbReference type="ChEBI" id="CHEBI:57540"/>
    </ligand>
</feature>
<evidence type="ECO:0000313" key="13">
    <source>
        <dbReference type="Proteomes" id="UP000028523"/>
    </source>
</evidence>
<keyword evidence="7" id="KW-0963">Cytoplasm</keyword>
<dbReference type="Proteomes" id="UP000028523">
    <property type="component" value="Unassembled WGS sequence"/>
</dbReference>
<feature type="binding site" evidence="7">
    <location>
        <position position="145"/>
    </location>
    <ligand>
        <name>NAD(+)</name>
        <dbReference type="ChEBI" id="CHEBI:57540"/>
    </ligand>
</feature>
<sequence length="312" mass="34080">MKNRKVVLIGCGAVGQAFLYGALNQNLFDEYVLIDAFENAAKGNAIDTSDAIPNLVQPPKYVKAGTYEDCADADIVVITAGVAQKPGETRIELIGRNAKIIQDIATEVKDSGFDGITVIASNPVDIISTIYQRVTGFDVHKIIGTGTSLDSVRLNRLIAEKYDVSPKSVCAYVVGEHGDTSVSVFSKATIGGIPLSKFGKKMTESQQRKMHNEVMRMAYKIINLKRATFYGIGAAINKICRAVLQDENIVLPVSCVTKGTFEMQLGWPAVVNKNGWSKPLKLELNAEERRKFNKSAKEMKKVFDEAISELGL</sequence>
<dbReference type="Pfam" id="PF00056">
    <property type="entry name" value="Ldh_1_N"/>
    <property type="match status" value="1"/>
</dbReference>
<dbReference type="EMBL" id="AWQU01000047">
    <property type="protein sequence ID" value="KFB07916.1"/>
    <property type="molecule type" value="Genomic_DNA"/>
</dbReference>
<keyword evidence="4 7" id="KW-0560">Oxidoreductase</keyword>
<dbReference type="PRINTS" id="PR00086">
    <property type="entry name" value="LLDHDRGNASE"/>
</dbReference>
<comment type="caution">
    <text evidence="12">The sequence shown here is derived from an EMBL/GenBank/DDBJ whole genome shotgun (WGS) entry which is preliminary data.</text>
</comment>
<dbReference type="UniPathway" id="UPA00554">
    <property type="reaction ID" value="UER00611"/>
</dbReference>
<dbReference type="GO" id="GO:0006089">
    <property type="term" value="P:lactate metabolic process"/>
    <property type="evidence" value="ECO:0007669"/>
    <property type="project" value="TreeGrafter"/>
</dbReference>
<dbReference type="RefSeq" id="WP_004024712.1">
    <property type="nucleotide sequence ID" value="NZ_AWQU01000047.1"/>
</dbReference>